<protein>
    <submittedName>
        <fullName evidence="1">Uncharacterized protein</fullName>
    </submittedName>
</protein>
<dbReference type="Proteomes" id="UP000824782">
    <property type="component" value="Unassembled WGS sequence"/>
</dbReference>
<reference evidence="1" key="1">
    <citation type="thesis" date="2020" institute="ProQuest LLC" country="789 East Eisenhower Parkway, Ann Arbor, MI, USA">
        <title>Comparative Genomics and Chromosome Evolution.</title>
        <authorList>
            <person name="Mudd A.B."/>
        </authorList>
    </citation>
    <scope>NUCLEOTIDE SEQUENCE</scope>
    <source>
        <strain evidence="1">237g6f4</strain>
        <tissue evidence="1">Blood</tissue>
    </source>
</reference>
<dbReference type="AlphaFoldDB" id="A0AAV7AF12"/>
<proteinExistence type="predicted"/>
<evidence type="ECO:0000313" key="2">
    <source>
        <dbReference type="Proteomes" id="UP000824782"/>
    </source>
</evidence>
<comment type="caution">
    <text evidence="1">The sequence shown here is derived from an EMBL/GenBank/DDBJ whole genome shotgun (WGS) entry which is preliminary data.</text>
</comment>
<accession>A0AAV7AF12</accession>
<keyword evidence="2" id="KW-1185">Reference proteome</keyword>
<organism evidence="1 2">
    <name type="scientific">Engystomops pustulosus</name>
    <name type="common">Tungara frog</name>
    <name type="synonym">Physalaemus pustulosus</name>
    <dbReference type="NCBI Taxonomy" id="76066"/>
    <lineage>
        <taxon>Eukaryota</taxon>
        <taxon>Metazoa</taxon>
        <taxon>Chordata</taxon>
        <taxon>Craniata</taxon>
        <taxon>Vertebrata</taxon>
        <taxon>Euteleostomi</taxon>
        <taxon>Amphibia</taxon>
        <taxon>Batrachia</taxon>
        <taxon>Anura</taxon>
        <taxon>Neobatrachia</taxon>
        <taxon>Hyloidea</taxon>
        <taxon>Leptodactylidae</taxon>
        <taxon>Leiuperinae</taxon>
        <taxon>Engystomops</taxon>
    </lineage>
</organism>
<evidence type="ECO:0000313" key="1">
    <source>
        <dbReference type="EMBL" id="KAG8560131.1"/>
    </source>
</evidence>
<name>A0AAV7AF12_ENGPU</name>
<dbReference type="EMBL" id="WNYA01000007">
    <property type="protein sequence ID" value="KAG8560131.1"/>
    <property type="molecule type" value="Genomic_DNA"/>
</dbReference>
<gene>
    <name evidence="1" type="ORF">GDO81_014800</name>
</gene>
<sequence length="84" mass="9566">MHNEFTFLSSCLGTGLGFGILQYKVRPYKKSPLDFPALSYISYRWGQAPRENKDRCGAAKGAAHEIRGRLTWRKDTPTTKERST</sequence>